<dbReference type="HOGENOM" id="CLU_2994129_0_0_10"/>
<accession>H6L3U6</accession>
<keyword evidence="2" id="KW-1185">Reference proteome</keyword>
<evidence type="ECO:0000313" key="1">
    <source>
        <dbReference type="EMBL" id="AFC23828.1"/>
    </source>
</evidence>
<protein>
    <submittedName>
        <fullName evidence="1">Transcriptional regulator</fullName>
    </submittedName>
</protein>
<reference evidence="1 2" key="1">
    <citation type="journal article" date="2012" name="Stand. Genomic Sci.">
        <title>Complete genome sequencing and analysis of Saprospira grandis str. Lewin, a predatory marine bacterium.</title>
        <authorList>
            <person name="Saw J.H."/>
            <person name="Yuryev A."/>
            <person name="Kanbe M."/>
            <person name="Hou S."/>
            <person name="Young A.G."/>
            <person name="Aizawa S."/>
            <person name="Alam M."/>
        </authorList>
    </citation>
    <scope>NUCLEOTIDE SEQUENCE [LARGE SCALE GENOMIC DNA]</scope>
    <source>
        <strain evidence="1 2">Lewin</strain>
    </source>
</reference>
<dbReference type="Proteomes" id="UP000007519">
    <property type="component" value="Chromosome"/>
</dbReference>
<dbReference type="EMBL" id="CP002831">
    <property type="protein sequence ID" value="AFC23828.1"/>
    <property type="molecule type" value="Genomic_DNA"/>
</dbReference>
<dbReference type="AlphaFoldDB" id="H6L3U6"/>
<dbReference type="RefSeq" id="WP_015691476.1">
    <property type="nucleotide sequence ID" value="NC_016940.1"/>
</dbReference>
<proteinExistence type="predicted"/>
<dbReference type="KEGG" id="sgn:SGRA_1093"/>
<sequence length="57" mass="6777">MNKFQVASSADLKKLLLDKLPEILAPKQKENKIRNMLQKMKRNSLIKLNENREWQLV</sequence>
<evidence type="ECO:0000313" key="2">
    <source>
        <dbReference type="Proteomes" id="UP000007519"/>
    </source>
</evidence>
<organism evidence="1 2">
    <name type="scientific">Saprospira grandis (strain Lewin)</name>
    <dbReference type="NCBI Taxonomy" id="984262"/>
    <lineage>
        <taxon>Bacteria</taxon>
        <taxon>Pseudomonadati</taxon>
        <taxon>Bacteroidota</taxon>
        <taxon>Saprospiria</taxon>
        <taxon>Saprospirales</taxon>
        <taxon>Saprospiraceae</taxon>
        <taxon>Saprospira</taxon>
    </lineage>
</organism>
<name>H6L3U6_SAPGL</name>
<gene>
    <name evidence="1" type="ordered locus">SGRA_1093</name>
</gene>